<sequence length="431" mass="46665">MSKNVTNEMPVATDEMFTGPLGEMVNELDEYTEGSNVGVLVTLLAGFSAALGQGPNVATGKGSMPLSFWPVLVGPTGVGRKGTATGIAMKVITSGLGAFGLNNVIYGCPATGLGFAAELSERAIRNVSAPLMFVEEEMDTFVSNAKRDTKIGTYLRKAWDGATINHRTSQTDLIIMKPHVSIVGHIQPRNWGAISGSKDATGGTYNRFFPVWVYQSKKLPVFSTKSPDEAIEKLGNRFRQMVNFAQEITDVTVPAKVAKVFESKHREICDALTTGNEALGQYTERAMAYMIRLAGLYALADKRQEVSVKDFDAALALITYMVSTVTYTLPEAEATGDDIPARILAFIQEAGDDGVTSTEVARKFQKVRAAEIRAITDACEQVKTSKLRSEGGRPATLFTWVEAEEESKIDNSPADRMKITEETTDALFAVA</sequence>
<reference evidence="2" key="1">
    <citation type="journal article" date="2019" name="Int. J. Syst. Evol. Microbiol.">
        <title>The Global Catalogue of Microorganisms (GCM) 10K type strain sequencing project: providing services to taxonomists for standard genome sequencing and annotation.</title>
        <authorList>
            <consortium name="The Broad Institute Genomics Platform"/>
            <consortium name="The Broad Institute Genome Sequencing Center for Infectious Disease"/>
            <person name="Wu L."/>
            <person name="Ma J."/>
        </authorList>
    </citation>
    <scope>NUCLEOTIDE SEQUENCE [LARGE SCALE GENOMIC DNA]</scope>
    <source>
        <strain evidence="2">JCM 17326</strain>
    </source>
</reference>
<name>A0ABP6VNP1_9ACTN</name>
<comment type="caution">
    <text evidence="1">The sequence shown here is derived from an EMBL/GenBank/DDBJ whole genome shotgun (WGS) entry which is preliminary data.</text>
</comment>
<keyword evidence="2" id="KW-1185">Reference proteome</keyword>
<dbReference type="Proteomes" id="UP001500630">
    <property type="component" value="Unassembled WGS sequence"/>
</dbReference>
<evidence type="ECO:0008006" key="3">
    <source>
        <dbReference type="Google" id="ProtNLM"/>
    </source>
</evidence>
<accession>A0ABP6VNP1</accession>
<gene>
    <name evidence="1" type="ORF">GCM10022419_016070</name>
</gene>
<protein>
    <recommendedName>
        <fullName evidence="3">DUF3987 domain-containing protein</fullName>
    </recommendedName>
</protein>
<dbReference type="RefSeq" id="WP_345559959.1">
    <property type="nucleotide sequence ID" value="NZ_BAABDQ010000003.1"/>
</dbReference>
<evidence type="ECO:0000313" key="2">
    <source>
        <dbReference type="Proteomes" id="UP001500630"/>
    </source>
</evidence>
<proteinExistence type="predicted"/>
<evidence type="ECO:0000313" key="1">
    <source>
        <dbReference type="EMBL" id="GAA3537045.1"/>
    </source>
</evidence>
<dbReference type="Pfam" id="PF13148">
    <property type="entry name" value="DUF3987"/>
    <property type="match status" value="1"/>
</dbReference>
<organism evidence="1 2">
    <name type="scientific">Nonomuraea rosea</name>
    <dbReference type="NCBI Taxonomy" id="638574"/>
    <lineage>
        <taxon>Bacteria</taxon>
        <taxon>Bacillati</taxon>
        <taxon>Actinomycetota</taxon>
        <taxon>Actinomycetes</taxon>
        <taxon>Streptosporangiales</taxon>
        <taxon>Streptosporangiaceae</taxon>
        <taxon>Nonomuraea</taxon>
    </lineage>
</organism>
<dbReference type="InterPro" id="IPR025048">
    <property type="entry name" value="DUF3987"/>
</dbReference>
<dbReference type="EMBL" id="BAABDQ010000003">
    <property type="protein sequence ID" value="GAA3537045.1"/>
    <property type="molecule type" value="Genomic_DNA"/>
</dbReference>